<dbReference type="EMBL" id="DVJP01000065">
    <property type="protein sequence ID" value="HIS77042.1"/>
    <property type="molecule type" value="Genomic_DNA"/>
</dbReference>
<dbReference type="PANTHER" id="PTHR31084:SF0">
    <property type="entry name" value="ALPHA-L-FUCOSIDASE 2"/>
    <property type="match status" value="1"/>
</dbReference>
<evidence type="ECO:0000313" key="4">
    <source>
        <dbReference type="EMBL" id="HIS77042.1"/>
    </source>
</evidence>
<dbReference type="PANTHER" id="PTHR31084">
    <property type="entry name" value="ALPHA-L-FUCOSIDASE 2"/>
    <property type="match status" value="1"/>
</dbReference>
<dbReference type="Gene3D" id="1.50.10.10">
    <property type="match status" value="1"/>
</dbReference>
<keyword evidence="4" id="KW-0378">Hydrolase</keyword>
<dbReference type="InterPro" id="IPR027414">
    <property type="entry name" value="GH95_N_dom"/>
</dbReference>
<protein>
    <submittedName>
        <fullName evidence="4">Glycoside hydrolase N-terminal domain-containing protein</fullName>
    </submittedName>
</protein>
<dbReference type="InterPro" id="IPR049053">
    <property type="entry name" value="AFCA-like_C"/>
</dbReference>
<feature type="domain" description="Alpha fucosidase A-like C-terminal" evidence="2">
    <location>
        <begin position="676"/>
        <end position="735"/>
    </location>
</feature>
<dbReference type="Pfam" id="PF14498">
    <property type="entry name" value="Glyco_hyd_65N_2"/>
    <property type="match status" value="1"/>
</dbReference>
<dbReference type="GO" id="GO:0005975">
    <property type="term" value="P:carbohydrate metabolic process"/>
    <property type="evidence" value="ECO:0007669"/>
    <property type="project" value="InterPro"/>
</dbReference>
<comment type="caution">
    <text evidence="4">The sequence shown here is derived from an EMBL/GenBank/DDBJ whole genome shotgun (WGS) entry which is preliminary data.</text>
</comment>
<evidence type="ECO:0000313" key="5">
    <source>
        <dbReference type="Proteomes" id="UP000824002"/>
    </source>
</evidence>
<dbReference type="SUPFAM" id="SSF48208">
    <property type="entry name" value="Six-hairpin glycosidases"/>
    <property type="match status" value="1"/>
</dbReference>
<evidence type="ECO:0000259" key="2">
    <source>
        <dbReference type="Pfam" id="PF21307"/>
    </source>
</evidence>
<dbReference type="InterPro" id="IPR016518">
    <property type="entry name" value="Alpha-L-fucosidase"/>
</dbReference>
<reference evidence="4" key="1">
    <citation type="submission" date="2020-10" db="EMBL/GenBank/DDBJ databases">
        <authorList>
            <person name="Gilroy R."/>
        </authorList>
    </citation>
    <scope>NUCLEOTIDE SEQUENCE</scope>
    <source>
        <strain evidence="4">CHK199-13235</strain>
    </source>
</reference>
<organism evidence="4 5">
    <name type="scientific">Candidatus Merdivicinus excrementipullorum</name>
    <dbReference type="NCBI Taxonomy" id="2840867"/>
    <lineage>
        <taxon>Bacteria</taxon>
        <taxon>Bacillati</taxon>
        <taxon>Bacillota</taxon>
        <taxon>Clostridia</taxon>
        <taxon>Eubacteriales</taxon>
        <taxon>Oscillospiraceae</taxon>
        <taxon>Oscillospiraceae incertae sedis</taxon>
        <taxon>Candidatus Merdivicinus</taxon>
    </lineage>
</organism>
<proteinExistence type="predicted"/>
<dbReference type="InterPro" id="IPR008928">
    <property type="entry name" value="6-hairpin_glycosidase_sf"/>
</dbReference>
<dbReference type="GO" id="GO:0004560">
    <property type="term" value="F:alpha-L-fucosidase activity"/>
    <property type="evidence" value="ECO:0007669"/>
    <property type="project" value="InterPro"/>
</dbReference>
<dbReference type="AlphaFoldDB" id="A0A9D1FNP8"/>
<accession>A0A9D1FNP8</accession>
<gene>
    <name evidence="4" type="ORF">IAB51_09615</name>
</gene>
<dbReference type="InterPro" id="IPR012341">
    <property type="entry name" value="6hp_glycosidase-like_sf"/>
</dbReference>
<evidence type="ECO:0000259" key="3">
    <source>
        <dbReference type="Pfam" id="PF22124"/>
    </source>
</evidence>
<sequence>MKLWYQKEAREWTQALPIGNGYMGAMCYGGPGGRFDLSENACWAGENQPLPLREGARASMQKARELLLAGDYSQGEQLLENCAGVKGNYGTQVPMGKLTVAAEDEPLSVYRELELETGLASDKLELKGGKVLRESFLSSPDKVMAVRVTAEGKAPDFCLWLEGWSQPSRTQWEERNKALHVHGRALENIHSDGLTGVSYDICLRYDTDGHVSWNRRGLVIENASYLTVFLTSATDMFEKDPAGICQQRLENALAKGYEAVRAAHIAEHSQWMNRCAFTMPDTRADLPTDERIRAFAENKGGDDGLIALFFQYGRYLILNSSRPDSQLPAALQGVWNDDRACRMEWTDDMHLDINTQMNYYPAENTGLGDCVLPLLRWIKDVLVPNGQIMAKELYGAEGWCAHTVSNAFGWAAPGWDVFWGMSVACGGWAATHIWEHYLYTNDRDFLAEYFETLYGSAQFLKSILMEDPKTGELLVCPSYSPENAFLWEGKGHALSAGGTYDTTVAQTMFSIVREAAKILGREDDFTRSLAETMEKLPPYRVGKHGQLMEWYHDFDEAWPDHRHTSHLLSLHPFNAIDPAQSPELAAAIQTTLNRRLGDNAQDIVYANWAGALLITYYARLLDREKAGEFVKPMIAFLSRDNMMITHQGPTTSITGGIYELDGNTGFTAGVAEMLMQSYNGVLRILPAVPESWKTGEIRGMRAYGGHIVSAKWDEQSVSGSVTAGKDGEILLRCFGKEQKISAKAGETVFFAFKRQ</sequence>
<feature type="domain" description="Glycosyl hydrolase family 95 N-terminal" evidence="1">
    <location>
        <begin position="3"/>
        <end position="235"/>
    </location>
</feature>
<feature type="domain" description="Glycosyl hydrolase family 95 catalytic" evidence="3">
    <location>
        <begin position="256"/>
        <end position="674"/>
    </location>
</feature>
<dbReference type="Pfam" id="PF22124">
    <property type="entry name" value="Glyco_hydro_95_cat"/>
    <property type="match status" value="1"/>
</dbReference>
<name>A0A9D1FNP8_9FIRM</name>
<dbReference type="InterPro" id="IPR054363">
    <property type="entry name" value="GH95_cat"/>
</dbReference>
<dbReference type="Proteomes" id="UP000824002">
    <property type="component" value="Unassembled WGS sequence"/>
</dbReference>
<dbReference type="Pfam" id="PF21307">
    <property type="entry name" value="Glyco_hydro_95_C"/>
    <property type="match status" value="1"/>
</dbReference>
<evidence type="ECO:0000259" key="1">
    <source>
        <dbReference type="Pfam" id="PF14498"/>
    </source>
</evidence>
<dbReference type="PIRSF" id="PIRSF007663">
    <property type="entry name" value="UCP007663"/>
    <property type="match status" value="1"/>
</dbReference>
<reference evidence="4" key="2">
    <citation type="journal article" date="2021" name="PeerJ">
        <title>Extensive microbial diversity within the chicken gut microbiome revealed by metagenomics and culture.</title>
        <authorList>
            <person name="Gilroy R."/>
            <person name="Ravi A."/>
            <person name="Getino M."/>
            <person name="Pursley I."/>
            <person name="Horton D.L."/>
            <person name="Alikhan N.F."/>
            <person name="Baker D."/>
            <person name="Gharbi K."/>
            <person name="Hall N."/>
            <person name="Watson M."/>
            <person name="Adriaenssens E.M."/>
            <person name="Foster-Nyarko E."/>
            <person name="Jarju S."/>
            <person name="Secka A."/>
            <person name="Antonio M."/>
            <person name="Oren A."/>
            <person name="Chaudhuri R.R."/>
            <person name="La Ragione R."/>
            <person name="Hildebrand F."/>
            <person name="Pallen M.J."/>
        </authorList>
    </citation>
    <scope>NUCLEOTIDE SEQUENCE</scope>
    <source>
        <strain evidence="4">CHK199-13235</strain>
    </source>
</reference>